<protein>
    <submittedName>
        <fullName evidence="2">Uncharacterized protein</fullName>
    </submittedName>
</protein>
<dbReference type="AlphaFoldDB" id="K1PVN0"/>
<proteinExistence type="predicted"/>
<feature type="compositionally biased region" description="Acidic residues" evidence="1">
    <location>
        <begin position="532"/>
        <end position="542"/>
    </location>
</feature>
<dbReference type="InParanoid" id="K1PVN0"/>
<accession>K1PVN0</accession>
<gene>
    <name evidence="2" type="ORF">CGI_10017781</name>
</gene>
<reference evidence="2" key="1">
    <citation type="journal article" date="2012" name="Nature">
        <title>The oyster genome reveals stress adaptation and complexity of shell formation.</title>
        <authorList>
            <person name="Zhang G."/>
            <person name="Fang X."/>
            <person name="Guo X."/>
            <person name="Li L."/>
            <person name="Luo R."/>
            <person name="Xu F."/>
            <person name="Yang P."/>
            <person name="Zhang L."/>
            <person name="Wang X."/>
            <person name="Qi H."/>
            <person name="Xiong Z."/>
            <person name="Que H."/>
            <person name="Xie Y."/>
            <person name="Holland P.W."/>
            <person name="Paps J."/>
            <person name="Zhu Y."/>
            <person name="Wu F."/>
            <person name="Chen Y."/>
            <person name="Wang J."/>
            <person name="Peng C."/>
            <person name="Meng J."/>
            <person name="Yang L."/>
            <person name="Liu J."/>
            <person name="Wen B."/>
            <person name="Zhang N."/>
            <person name="Huang Z."/>
            <person name="Zhu Q."/>
            <person name="Feng Y."/>
            <person name="Mount A."/>
            <person name="Hedgecock D."/>
            <person name="Xu Z."/>
            <person name="Liu Y."/>
            <person name="Domazet-Loso T."/>
            <person name="Du Y."/>
            <person name="Sun X."/>
            <person name="Zhang S."/>
            <person name="Liu B."/>
            <person name="Cheng P."/>
            <person name="Jiang X."/>
            <person name="Li J."/>
            <person name="Fan D."/>
            <person name="Wang W."/>
            <person name="Fu W."/>
            <person name="Wang T."/>
            <person name="Wang B."/>
            <person name="Zhang J."/>
            <person name="Peng Z."/>
            <person name="Li Y."/>
            <person name="Li N."/>
            <person name="Wang J."/>
            <person name="Chen M."/>
            <person name="He Y."/>
            <person name="Tan F."/>
            <person name="Song X."/>
            <person name="Zheng Q."/>
            <person name="Huang R."/>
            <person name="Yang H."/>
            <person name="Du X."/>
            <person name="Chen L."/>
            <person name="Yang M."/>
            <person name="Gaffney P.M."/>
            <person name="Wang S."/>
            <person name="Luo L."/>
            <person name="She Z."/>
            <person name="Ming Y."/>
            <person name="Huang W."/>
            <person name="Zhang S."/>
            <person name="Huang B."/>
            <person name="Zhang Y."/>
            <person name="Qu T."/>
            <person name="Ni P."/>
            <person name="Miao G."/>
            <person name="Wang J."/>
            <person name="Wang Q."/>
            <person name="Steinberg C.E."/>
            <person name="Wang H."/>
            <person name="Li N."/>
            <person name="Qian L."/>
            <person name="Zhang G."/>
            <person name="Li Y."/>
            <person name="Yang H."/>
            <person name="Liu X."/>
            <person name="Wang J."/>
            <person name="Yin Y."/>
            <person name="Wang J."/>
        </authorList>
    </citation>
    <scope>NUCLEOTIDE SEQUENCE [LARGE SCALE GENOMIC DNA]</scope>
    <source>
        <strain evidence="2">05x7-T-G4-1.051#20</strain>
    </source>
</reference>
<feature type="region of interest" description="Disordered" evidence="1">
    <location>
        <begin position="532"/>
        <end position="590"/>
    </location>
</feature>
<dbReference type="PANTHER" id="PTHR33480:SF1">
    <property type="entry name" value="TYR RECOMBINASE DOMAIN-CONTAINING PROTEIN"/>
    <property type="match status" value="1"/>
</dbReference>
<dbReference type="PANTHER" id="PTHR33480">
    <property type="entry name" value="SET DOMAIN-CONTAINING PROTEIN-RELATED"/>
    <property type="match status" value="1"/>
</dbReference>
<dbReference type="HOGENOM" id="CLU_006669_3_1_1"/>
<name>K1PVN0_MAGGI</name>
<evidence type="ECO:0000256" key="1">
    <source>
        <dbReference type="SAM" id="MobiDB-lite"/>
    </source>
</evidence>
<sequence length="642" mass="73922">MHKNEVIVAKALSLPKNSAERKEIWKTIRNEGDWDHNFNVLKNGTGTLIPKYREQKTRAHSEFIPCSGCKGLYSKTSLSDHFKTCVSKQTDKKNQGVKEGRFLLPIPEHINGGFYKDVLLSMSQDDIYMYIYRDPLILKFGKRLYENKDIQEHTSNHISCRMRELGRLIGEAKKTPEWGIQKIEDCFSPEKFNNVVSCVKSLAGFSEDTHMYATPSLALKIGYSLQRCARIYRSDGIIESDITKQENGSAFIQLYESDWNDLISSRARQTLSEKKYNAPKMLPLCEDVYKLNSYLKEKIKELLMKLSNDSAFYIELAKMTLCHITLFNRKRGGDVQRITVDNYKQAIEAQNSVPYDDELKSSLSDVEIELCRSLTRIELKGKQERKVAILLTPEMIKCIDLLMQKRSDANVCGKYLFARPSPSTRTLRASDVLNEICGKIELRYGNIITYTNLRKHIATMAQIHELSENGQDQLAKFLGHDIRVHREIYRQPLDIIQKTKISKMLMLINEGKNVTEMLFNNQEEVKEIDGSCADESDGEMDYQTDKDSLHNKSAQGKRKAPSDGRSTDENSAGKRHKTQKKPWNPSEMNSVNKHFSHFIAMSKVPGKNDIENVLKKDKILSKRTWRNVKDQVYNLIKKQRKC</sequence>
<evidence type="ECO:0000313" key="2">
    <source>
        <dbReference type="EMBL" id="EKC25793.1"/>
    </source>
</evidence>
<feature type="compositionally biased region" description="Basic and acidic residues" evidence="1">
    <location>
        <begin position="560"/>
        <end position="572"/>
    </location>
</feature>
<dbReference type="EMBL" id="JH815874">
    <property type="protein sequence ID" value="EKC25793.1"/>
    <property type="molecule type" value="Genomic_DNA"/>
</dbReference>
<organism evidence="2">
    <name type="scientific">Magallana gigas</name>
    <name type="common">Pacific oyster</name>
    <name type="synonym">Crassostrea gigas</name>
    <dbReference type="NCBI Taxonomy" id="29159"/>
    <lineage>
        <taxon>Eukaryota</taxon>
        <taxon>Metazoa</taxon>
        <taxon>Spiralia</taxon>
        <taxon>Lophotrochozoa</taxon>
        <taxon>Mollusca</taxon>
        <taxon>Bivalvia</taxon>
        <taxon>Autobranchia</taxon>
        <taxon>Pteriomorphia</taxon>
        <taxon>Ostreida</taxon>
        <taxon>Ostreoidea</taxon>
        <taxon>Ostreidae</taxon>
        <taxon>Magallana</taxon>
    </lineage>
</organism>